<accession>A0A163CCS2</accession>
<dbReference type="SUPFAM" id="SSF52242">
    <property type="entry name" value="Cobalamin (vitamin B12)-binding domain"/>
    <property type="match status" value="1"/>
</dbReference>
<evidence type="ECO:0008006" key="5">
    <source>
        <dbReference type="Google" id="ProtNLM"/>
    </source>
</evidence>
<protein>
    <recommendedName>
        <fullName evidence="5">MerR family transcriptional regulator</fullName>
    </recommendedName>
</protein>
<dbReference type="InterPro" id="IPR000551">
    <property type="entry name" value="MerR-type_HTH_dom"/>
</dbReference>
<dbReference type="InterPro" id="IPR006158">
    <property type="entry name" value="Cobalamin-bd"/>
</dbReference>
<dbReference type="GO" id="GO:0046872">
    <property type="term" value="F:metal ion binding"/>
    <property type="evidence" value="ECO:0007669"/>
    <property type="project" value="InterPro"/>
</dbReference>
<dbReference type="EMBL" id="LQQU01000024">
    <property type="protein sequence ID" value="KZE31476.1"/>
    <property type="molecule type" value="Genomic_DNA"/>
</dbReference>
<dbReference type="RefSeq" id="WP_066612781.1">
    <property type="nucleotide sequence ID" value="NZ_LQQU01000024.1"/>
</dbReference>
<dbReference type="Pfam" id="PF02310">
    <property type="entry name" value="B12-binding"/>
    <property type="match status" value="1"/>
</dbReference>
<dbReference type="Gene3D" id="1.10.1660.10">
    <property type="match status" value="1"/>
</dbReference>
<dbReference type="InterPro" id="IPR003759">
    <property type="entry name" value="Cbl-bd_cap"/>
</dbReference>
<name>A0A163CCS2_9NEIS</name>
<dbReference type="GO" id="GO:0031419">
    <property type="term" value="F:cobalamin binding"/>
    <property type="evidence" value="ECO:0007669"/>
    <property type="project" value="InterPro"/>
</dbReference>
<evidence type="ECO:0000313" key="4">
    <source>
        <dbReference type="Proteomes" id="UP000076625"/>
    </source>
</evidence>
<dbReference type="Gene3D" id="1.10.1240.10">
    <property type="entry name" value="Methionine synthase domain"/>
    <property type="match status" value="1"/>
</dbReference>
<feature type="domain" description="HTH merR-type" evidence="1">
    <location>
        <begin position="9"/>
        <end position="67"/>
    </location>
</feature>
<evidence type="ECO:0000259" key="2">
    <source>
        <dbReference type="PROSITE" id="PS51332"/>
    </source>
</evidence>
<dbReference type="InterPro" id="IPR036594">
    <property type="entry name" value="Meth_synthase_dom"/>
</dbReference>
<dbReference type="PROSITE" id="PS51332">
    <property type="entry name" value="B12_BINDING"/>
    <property type="match status" value="1"/>
</dbReference>
<evidence type="ECO:0000313" key="3">
    <source>
        <dbReference type="EMBL" id="KZE31476.1"/>
    </source>
</evidence>
<dbReference type="SMART" id="SM00422">
    <property type="entry name" value="HTH_MERR"/>
    <property type="match status" value="1"/>
</dbReference>
<dbReference type="STRING" id="1452487.AVW16_11930"/>
<dbReference type="Pfam" id="PF02607">
    <property type="entry name" value="B12-binding_2"/>
    <property type="match status" value="1"/>
</dbReference>
<dbReference type="InterPro" id="IPR036724">
    <property type="entry name" value="Cobalamin-bd_sf"/>
</dbReference>
<feature type="domain" description="B12-binding" evidence="2">
    <location>
        <begin position="178"/>
        <end position="302"/>
    </location>
</feature>
<dbReference type="CDD" id="cd01104">
    <property type="entry name" value="HTH_MlrA-CarA"/>
    <property type="match status" value="1"/>
</dbReference>
<evidence type="ECO:0000259" key="1">
    <source>
        <dbReference type="PROSITE" id="PS50937"/>
    </source>
</evidence>
<reference evidence="4" key="1">
    <citation type="submission" date="2016-01" db="EMBL/GenBank/DDBJ databases">
        <title>Draft genome of Chromobacterium sp. F49.</title>
        <authorList>
            <person name="Hong K.W."/>
        </authorList>
    </citation>
    <scope>NUCLEOTIDE SEQUENCE [LARGE SCALE GENOMIC DNA]</scope>
    <source>
        <strain evidence="4">CN10</strain>
    </source>
</reference>
<dbReference type="Proteomes" id="UP000076625">
    <property type="component" value="Unassembled WGS sequence"/>
</dbReference>
<dbReference type="Pfam" id="PF13411">
    <property type="entry name" value="MerR_1"/>
    <property type="match status" value="1"/>
</dbReference>
<comment type="caution">
    <text evidence="3">The sequence shown here is derived from an EMBL/GenBank/DDBJ whole genome shotgun (WGS) entry which is preliminary data.</text>
</comment>
<dbReference type="SUPFAM" id="SSF46955">
    <property type="entry name" value="Putative DNA-binding domain"/>
    <property type="match status" value="1"/>
</dbReference>
<gene>
    <name evidence="3" type="ORF">AVW16_11930</name>
</gene>
<dbReference type="GO" id="GO:0003677">
    <property type="term" value="F:DNA binding"/>
    <property type="evidence" value="ECO:0007669"/>
    <property type="project" value="InterPro"/>
</dbReference>
<dbReference type="PROSITE" id="PS50937">
    <property type="entry name" value="HTH_MERR_2"/>
    <property type="match status" value="1"/>
</dbReference>
<dbReference type="AlphaFoldDB" id="A0A163CCS2"/>
<keyword evidence="4" id="KW-1185">Reference proteome</keyword>
<organism evidence="3 4">
    <name type="scientific">Crenobacter luteus</name>
    <dbReference type="NCBI Taxonomy" id="1452487"/>
    <lineage>
        <taxon>Bacteria</taxon>
        <taxon>Pseudomonadati</taxon>
        <taxon>Pseudomonadota</taxon>
        <taxon>Betaproteobacteria</taxon>
        <taxon>Neisseriales</taxon>
        <taxon>Neisseriaceae</taxon>
        <taxon>Crenobacter</taxon>
    </lineage>
</organism>
<dbReference type="OrthoDB" id="9800334at2"/>
<dbReference type="Gene3D" id="3.40.50.280">
    <property type="entry name" value="Cobalamin-binding domain"/>
    <property type="match status" value="1"/>
</dbReference>
<sequence length="302" mass="33077">MAGNEGLIGLPIAAVERETGIPKELLRMWERRYGFPAPARDAAGDRVYTAGEVDKLRLVRRLMDMGFRPGKLVKLSDAELAELAVANRPERPVPEICAGFVERLTGHDAHALRELMQRRLLELGLRRFVTEFLPHANTVVGDAWMRGDIQVHEEHLYTEEVKRLLRETLAAMPVPGAPPRVMLTTCQGEGHSIGLMMVEAILRLSGAQTIGFGTELPLADIAAAAAKHRVDVVALSFSVAYQGAPLDEVARLRPLLSDTTEVWIGGGGCVGLKSAAPWLRLMGSLEAIDVALDDWRARRNAT</sequence>
<proteinExistence type="predicted"/>
<dbReference type="InterPro" id="IPR009061">
    <property type="entry name" value="DNA-bd_dom_put_sf"/>
</dbReference>
<dbReference type="GO" id="GO:0006355">
    <property type="term" value="P:regulation of DNA-templated transcription"/>
    <property type="evidence" value="ECO:0007669"/>
    <property type="project" value="InterPro"/>
</dbReference>